<dbReference type="Proteomes" id="UP000002487">
    <property type="component" value="Chromosome"/>
</dbReference>
<feature type="transmembrane region" description="Helical" evidence="1">
    <location>
        <begin position="96"/>
        <end position="117"/>
    </location>
</feature>
<organism evidence="2 3">
    <name type="scientific">Methanosarcina acetivorans (strain ATCC 35395 / DSM 2834 / JCM 12185 / C2A)</name>
    <dbReference type="NCBI Taxonomy" id="188937"/>
    <lineage>
        <taxon>Archaea</taxon>
        <taxon>Methanobacteriati</taxon>
        <taxon>Methanobacteriota</taxon>
        <taxon>Stenosarchaea group</taxon>
        <taxon>Methanomicrobia</taxon>
        <taxon>Methanosarcinales</taxon>
        <taxon>Methanosarcinaceae</taxon>
        <taxon>Methanosarcina</taxon>
    </lineage>
</organism>
<keyword evidence="3" id="KW-1185">Reference proteome</keyword>
<keyword evidence="1" id="KW-1133">Transmembrane helix</keyword>
<protein>
    <submittedName>
        <fullName evidence="2">Uncharacterized protein</fullName>
    </submittedName>
</protein>
<dbReference type="AlphaFoldDB" id="Q8TNE8"/>
<feature type="transmembrane region" description="Helical" evidence="1">
    <location>
        <begin position="169"/>
        <end position="189"/>
    </location>
</feature>
<gene>
    <name evidence="2" type="ordered locus">MA_2340</name>
</gene>
<evidence type="ECO:0000313" key="2">
    <source>
        <dbReference type="EMBL" id="AAM05730.1"/>
    </source>
</evidence>
<dbReference type="InParanoid" id="Q8TNE8"/>
<dbReference type="KEGG" id="mac:MA_2340"/>
<sequence>MMRTKIAIALMSVIFMLAVAIISNMFYLLPGSNESVLVELMSTISFFGSLIFLSDARKVLPRWYLAVPFCISLFLLVIVSFWEVSGEELLSDYRYLVTPIMITLLALLSPFSLLVFLSLHRHPDSMKAYLAVSSVASIISVFSLFFAVWEISLRHSHEVSFSDGLIAIYLLYWLVVMPITGLSFIHYALKQRNTKIP</sequence>
<feature type="transmembrane region" description="Helical" evidence="1">
    <location>
        <begin position="65"/>
        <end position="84"/>
    </location>
</feature>
<keyword evidence="1" id="KW-0812">Transmembrane</keyword>
<feature type="transmembrane region" description="Helical" evidence="1">
    <location>
        <begin position="129"/>
        <end position="149"/>
    </location>
</feature>
<feature type="transmembrane region" description="Helical" evidence="1">
    <location>
        <begin position="35"/>
        <end position="53"/>
    </location>
</feature>
<accession>Q8TNE8</accession>
<dbReference type="EMBL" id="AE010299">
    <property type="protein sequence ID" value="AAM05730.1"/>
    <property type="molecule type" value="Genomic_DNA"/>
</dbReference>
<keyword evidence="1" id="KW-0472">Membrane</keyword>
<evidence type="ECO:0000313" key="3">
    <source>
        <dbReference type="Proteomes" id="UP000002487"/>
    </source>
</evidence>
<feature type="transmembrane region" description="Helical" evidence="1">
    <location>
        <begin position="7"/>
        <end position="29"/>
    </location>
</feature>
<reference evidence="2 3" key="1">
    <citation type="journal article" date="2002" name="Genome Res.">
        <title>The genome of Methanosarcina acetivorans reveals extensive metabolic and physiological diversity.</title>
        <authorList>
            <person name="Galagan J.E."/>
            <person name="Nusbaum C."/>
            <person name="Roy A."/>
            <person name="Endrizzi M.G."/>
            <person name="Macdonald P."/>
            <person name="FitzHugh W."/>
            <person name="Calvo S."/>
            <person name="Engels R."/>
            <person name="Smirnov S."/>
            <person name="Atnoor D."/>
            <person name="Brown A."/>
            <person name="Allen N."/>
            <person name="Naylor J."/>
            <person name="Stange-Thomann N."/>
            <person name="DeArellano K."/>
            <person name="Johnson R."/>
            <person name="Linton L."/>
            <person name="McEwan P."/>
            <person name="McKernan K."/>
            <person name="Talamas J."/>
            <person name="Tirrell A."/>
            <person name="Ye W."/>
            <person name="Zimmer A."/>
            <person name="Barber R.D."/>
            <person name="Cann I."/>
            <person name="Graham D.E."/>
            <person name="Grahame D.A."/>
            <person name="Guss A."/>
            <person name="Hedderich R."/>
            <person name="Ingram-Smith C."/>
            <person name="Kuettner C.H."/>
            <person name="Krzycki J.A."/>
            <person name="Leigh J.A."/>
            <person name="Li W."/>
            <person name="Liu J."/>
            <person name="Mukhopadhyay B."/>
            <person name="Reeve J.N."/>
            <person name="Smith K."/>
            <person name="Springer T.A."/>
            <person name="Umayam L.A."/>
            <person name="White O."/>
            <person name="White R.H."/>
            <person name="de Macario E.C."/>
            <person name="Ferry J.G."/>
            <person name="Jarrell K.F."/>
            <person name="Jing H."/>
            <person name="Macario A.J.L."/>
            <person name="Paulsen I."/>
            <person name="Pritchett M."/>
            <person name="Sowers K.R."/>
            <person name="Swanson R.V."/>
            <person name="Zinder S.H."/>
            <person name="Lander E."/>
            <person name="Metcalf W.W."/>
            <person name="Birren B."/>
        </authorList>
    </citation>
    <scope>NUCLEOTIDE SEQUENCE [LARGE SCALE GENOMIC DNA]</scope>
    <source>
        <strain evidence="3">ATCC 35395 / DSM 2834 / JCM 12185 / C2A</strain>
    </source>
</reference>
<proteinExistence type="predicted"/>
<dbReference type="HOGENOM" id="CLU_119367_0_0_2"/>
<name>Q8TNE8_METAC</name>
<dbReference type="EnsemblBacteria" id="AAM05730">
    <property type="protein sequence ID" value="AAM05730"/>
    <property type="gene ID" value="MA_2340"/>
</dbReference>
<evidence type="ECO:0000256" key="1">
    <source>
        <dbReference type="SAM" id="Phobius"/>
    </source>
</evidence>